<proteinExistence type="predicted"/>
<protein>
    <submittedName>
        <fullName evidence="2">Uncharacterized protein</fullName>
    </submittedName>
</protein>
<dbReference type="OrthoDB" id="5520726at2"/>
<feature type="transmembrane region" description="Helical" evidence="1">
    <location>
        <begin position="153"/>
        <end position="174"/>
    </location>
</feature>
<evidence type="ECO:0000313" key="3">
    <source>
        <dbReference type="Proteomes" id="UP000056905"/>
    </source>
</evidence>
<keyword evidence="1" id="KW-0812">Transmembrane</keyword>
<keyword evidence="1" id="KW-0472">Membrane</keyword>
<feature type="transmembrane region" description="Helical" evidence="1">
    <location>
        <begin position="63"/>
        <end position="89"/>
    </location>
</feature>
<keyword evidence="3" id="KW-1185">Reference proteome</keyword>
<feature type="transmembrane region" description="Helical" evidence="1">
    <location>
        <begin position="186"/>
        <end position="206"/>
    </location>
</feature>
<dbReference type="RefSeq" id="WP_062148460.1">
    <property type="nucleotide sequence ID" value="NZ_CP013002.1"/>
</dbReference>
<dbReference type="STRING" id="69395.AQ619_13260"/>
<dbReference type="Proteomes" id="UP000056905">
    <property type="component" value="Chromosome"/>
</dbReference>
<evidence type="ECO:0000313" key="2">
    <source>
        <dbReference type="EMBL" id="ALL14231.1"/>
    </source>
</evidence>
<dbReference type="KEGG" id="chq:AQ619_13260"/>
<keyword evidence="1" id="KW-1133">Transmembrane helix</keyword>
<dbReference type="AlphaFoldDB" id="A0A0P0P1V9"/>
<evidence type="ECO:0000256" key="1">
    <source>
        <dbReference type="SAM" id="Phobius"/>
    </source>
</evidence>
<name>A0A0P0P1V9_9CAUL</name>
<dbReference type="EMBL" id="CP013002">
    <property type="protein sequence ID" value="ALL14231.1"/>
    <property type="molecule type" value="Genomic_DNA"/>
</dbReference>
<feature type="transmembrane region" description="Helical" evidence="1">
    <location>
        <begin position="126"/>
        <end position="146"/>
    </location>
</feature>
<gene>
    <name evidence="2" type="ORF">AQ619_13260</name>
</gene>
<reference evidence="2 3" key="1">
    <citation type="submission" date="2015-10" db="EMBL/GenBank/DDBJ databases">
        <title>Conservation of the essential genome among Caulobacter and Brevundimonas species.</title>
        <authorList>
            <person name="Scott D."/>
            <person name="Ely B."/>
        </authorList>
    </citation>
    <scope>NUCLEOTIDE SEQUENCE [LARGE SCALE GENOMIC DNA]</scope>
    <source>
        <strain evidence="2 3">CB4</strain>
    </source>
</reference>
<sequence length="218" mass="23415">MTLAHLLMQHAATVMPEPRHDWTAAMQAEVSEINDPRAALAFAAGCVLTAYHQRISPMRIALVLGRFGVTVVTVLTAGVHIAFLLYWVAIIEDLKTHGTNGWAGRFPIFRGHSAEEALQGIGLLPVWHVVALVAMTLAFALSAWFLAHGRLRLLALAAGTGLLINTANALAMTAVKGPYLVHPQMAWLYALAFGLLILAAGAFGGADRWLARRPQLAA</sequence>
<organism evidence="2 3">
    <name type="scientific">Caulobacter henricii</name>
    <dbReference type="NCBI Taxonomy" id="69395"/>
    <lineage>
        <taxon>Bacteria</taxon>
        <taxon>Pseudomonadati</taxon>
        <taxon>Pseudomonadota</taxon>
        <taxon>Alphaproteobacteria</taxon>
        <taxon>Caulobacterales</taxon>
        <taxon>Caulobacteraceae</taxon>
        <taxon>Caulobacter</taxon>
    </lineage>
</organism>
<accession>A0A0P0P1V9</accession>